<evidence type="ECO:0000313" key="2">
    <source>
        <dbReference type="Proteomes" id="UP000311469"/>
    </source>
</evidence>
<name>A0A5B8CGJ9_SPHSA</name>
<evidence type="ECO:0000313" key="1">
    <source>
        <dbReference type="EMBL" id="QDC37110.1"/>
    </source>
</evidence>
<dbReference type="Proteomes" id="UP000311469">
    <property type="component" value="Chromosome cSF1"/>
</dbReference>
<proteinExistence type="predicted"/>
<protein>
    <submittedName>
        <fullName evidence="1">Uncharacterized protein</fullName>
    </submittedName>
</protein>
<accession>A0A5B8CGJ9</accession>
<dbReference type="KEGG" id="sufl:FIL70_07615"/>
<gene>
    <name evidence="1" type="ORF">FIL70_07615</name>
</gene>
<dbReference type="EMBL" id="CP041016">
    <property type="protein sequence ID" value="QDC37110.1"/>
    <property type="molecule type" value="Genomic_DNA"/>
</dbReference>
<organism evidence="1 2">
    <name type="scientific">Sphingobium fuliginis ATCC 27551</name>
    <dbReference type="NCBI Taxonomy" id="1208342"/>
    <lineage>
        <taxon>Bacteria</taxon>
        <taxon>Pseudomonadati</taxon>
        <taxon>Pseudomonadota</taxon>
        <taxon>Alphaproteobacteria</taxon>
        <taxon>Sphingomonadales</taxon>
        <taxon>Sphingomonadaceae</taxon>
        <taxon>Sphingobium</taxon>
    </lineage>
</organism>
<reference evidence="1 2" key="1">
    <citation type="submission" date="2019-06" db="EMBL/GenBank/DDBJ databases">
        <title>Genome organization and adaptive potential of archetypical organophosphate degarding Sphingobium fuliginis ATCC 27551.</title>
        <authorList>
            <person name="Sarwar A."/>
            <person name="Parthasarathy S."/>
            <person name="Singh C."/>
            <person name="Siddavattam D."/>
        </authorList>
    </citation>
    <scope>NUCLEOTIDE SEQUENCE [LARGE SCALE GENOMIC DNA]</scope>
    <source>
        <strain evidence="1 2">ATCC 27551</strain>
    </source>
</reference>
<dbReference type="RefSeq" id="WP_140041951.1">
    <property type="nucleotide sequence ID" value="NZ_CP041016.1"/>
</dbReference>
<sequence length="117" mass="12332">MGKSKPKVEVTEYYMSDHFGICIGPVDALKALVIKEKTVWTGNLTEKASFEINQPDLFGGVKKEGASVALSPIFPAMPTRSCLMGWRRNSDARTAPAAPAIAASPASSLLVPAASPA</sequence>
<dbReference type="AlphaFoldDB" id="A0A5B8CGJ9"/>